<dbReference type="EMBL" id="GL348718">
    <property type="protein sequence ID" value="EFH51240.1"/>
    <property type="molecule type" value="Genomic_DNA"/>
</dbReference>
<dbReference type="Proteomes" id="UP000008694">
    <property type="component" value="Unassembled WGS sequence"/>
</dbReference>
<dbReference type="HOGENOM" id="CLU_2402670_0_0_1"/>
<dbReference type="AlphaFoldDB" id="D7M4V7"/>
<feature type="region of interest" description="Disordered" evidence="1">
    <location>
        <begin position="1"/>
        <end position="22"/>
    </location>
</feature>
<proteinExistence type="predicted"/>
<organism evidence="3">
    <name type="scientific">Arabidopsis lyrata subsp. lyrata</name>
    <name type="common">Lyre-leaved rock-cress</name>
    <dbReference type="NCBI Taxonomy" id="81972"/>
    <lineage>
        <taxon>Eukaryota</taxon>
        <taxon>Viridiplantae</taxon>
        <taxon>Streptophyta</taxon>
        <taxon>Embryophyta</taxon>
        <taxon>Tracheophyta</taxon>
        <taxon>Spermatophyta</taxon>
        <taxon>Magnoliopsida</taxon>
        <taxon>eudicotyledons</taxon>
        <taxon>Gunneridae</taxon>
        <taxon>Pentapetalae</taxon>
        <taxon>rosids</taxon>
        <taxon>malvids</taxon>
        <taxon>Brassicales</taxon>
        <taxon>Brassicaceae</taxon>
        <taxon>Camelineae</taxon>
        <taxon>Arabidopsis</taxon>
    </lineage>
</organism>
<name>D7M4V7_ARALL</name>
<reference evidence="3" key="1">
    <citation type="journal article" date="2011" name="Nat. Genet.">
        <title>The Arabidopsis lyrata genome sequence and the basis of rapid genome size change.</title>
        <authorList>
            <person name="Hu T.T."/>
            <person name="Pattyn P."/>
            <person name="Bakker E.G."/>
            <person name="Cao J."/>
            <person name="Cheng J.-F."/>
            <person name="Clark R.M."/>
            <person name="Fahlgren N."/>
            <person name="Fawcett J.A."/>
            <person name="Grimwood J."/>
            <person name="Gundlach H."/>
            <person name="Haberer G."/>
            <person name="Hollister J.D."/>
            <person name="Ossowski S."/>
            <person name="Ottilar R.P."/>
            <person name="Salamov A.A."/>
            <person name="Schneeberger K."/>
            <person name="Spannagl M."/>
            <person name="Wang X."/>
            <person name="Yang L."/>
            <person name="Nasrallah M.E."/>
            <person name="Bergelson J."/>
            <person name="Carrington J.C."/>
            <person name="Gaut B.S."/>
            <person name="Schmutz J."/>
            <person name="Mayer K.F.X."/>
            <person name="Van de Peer Y."/>
            <person name="Grigoriev I.V."/>
            <person name="Nordborg M."/>
            <person name="Weigel D."/>
            <person name="Guo Y.-L."/>
        </authorList>
    </citation>
    <scope>NUCLEOTIDE SEQUENCE [LARGE SCALE GENOMIC DNA]</scope>
    <source>
        <strain evidence="3">cv. MN47</strain>
    </source>
</reference>
<gene>
    <name evidence="2" type="ORF">ARALYDRAFT_663806</name>
</gene>
<dbReference type="Gramene" id="Al_scaffold_0006_3871">
    <property type="protein sequence ID" value="Al_scaffold_0006_3871"/>
    <property type="gene ID" value="Al_scaffold_0006_3871"/>
</dbReference>
<sequence length="93" mass="10582">MDKRVAVQPNHQHKQPSMNSHRVTHGYVKDSLQIRSPPVKKSLQLEASLEGHNQTTELEDSNGISTFLYHIHIANTFSYRSPSRGPNNLVEYS</sequence>
<keyword evidence="3" id="KW-1185">Reference proteome</keyword>
<accession>D7M4V7</accession>
<protein>
    <submittedName>
        <fullName evidence="2">Predicted protein</fullName>
    </submittedName>
</protein>
<evidence type="ECO:0000313" key="2">
    <source>
        <dbReference type="EMBL" id="EFH51240.1"/>
    </source>
</evidence>
<evidence type="ECO:0000256" key="1">
    <source>
        <dbReference type="SAM" id="MobiDB-lite"/>
    </source>
</evidence>
<evidence type="ECO:0000313" key="3">
    <source>
        <dbReference type="Proteomes" id="UP000008694"/>
    </source>
</evidence>